<accession>A0A5B8XKM1</accession>
<gene>
    <name evidence="1" type="ORF">FRD01_02335</name>
</gene>
<sequence length="123" mass="13847">MGNFIDTAADFEHRLGELSATLFRVESHVRRKEFRAATALLETMLDEFEQLSKDMELPLETVVVGAQLGFFSGGSLIRGRIPGALLGATAGWLYGQHMLQKHRLFLNELLSRVEEIHKELHPS</sequence>
<proteinExistence type="predicted"/>
<dbReference type="OrthoDB" id="5523634at2"/>
<reference evidence="1 2" key="1">
    <citation type="submission" date="2019-08" db="EMBL/GenBank/DDBJ databases">
        <authorList>
            <person name="Liang Q."/>
        </authorList>
    </citation>
    <scope>NUCLEOTIDE SEQUENCE [LARGE SCALE GENOMIC DNA]</scope>
    <source>
        <strain evidence="1 2">V1718</strain>
    </source>
</reference>
<dbReference type="AlphaFoldDB" id="A0A5B8XKM1"/>
<dbReference type="RefSeq" id="WP_146957275.1">
    <property type="nucleotide sequence ID" value="NZ_CP042467.1"/>
</dbReference>
<dbReference type="EMBL" id="CP042467">
    <property type="protein sequence ID" value="QED26115.1"/>
    <property type="molecule type" value="Genomic_DNA"/>
</dbReference>
<dbReference type="Proteomes" id="UP000321595">
    <property type="component" value="Chromosome"/>
</dbReference>
<protein>
    <submittedName>
        <fullName evidence="1">Uncharacterized protein</fullName>
    </submittedName>
</protein>
<name>A0A5B8XKM1_9DELT</name>
<dbReference type="KEGG" id="bbae:FRD01_02335"/>
<organism evidence="1 2">
    <name type="scientific">Microvenator marinus</name>
    <dbReference type="NCBI Taxonomy" id="2600177"/>
    <lineage>
        <taxon>Bacteria</taxon>
        <taxon>Deltaproteobacteria</taxon>
        <taxon>Bradymonadales</taxon>
        <taxon>Microvenatoraceae</taxon>
        <taxon>Microvenator</taxon>
    </lineage>
</organism>
<evidence type="ECO:0000313" key="1">
    <source>
        <dbReference type="EMBL" id="QED26115.1"/>
    </source>
</evidence>
<keyword evidence="2" id="KW-1185">Reference proteome</keyword>
<evidence type="ECO:0000313" key="2">
    <source>
        <dbReference type="Proteomes" id="UP000321595"/>
    </source>
</evidence>